<evidence type="ECO:0000313" key="2">
    <source>
        <dbReference type="Proteomes" id="UP000625735"/>
    </source>
</evidence>
<evidence type="ECO:0000313" key="1">
    <source>
        <dbReference type="EMBL" id="GGD27761.1"/>
    </source>
</evidence>
<proteinExistence type="predicted"/>
<name>A0A916Y2L4_9FLAO</name>
<reference evidence="1" key="1">
    <citation type="journal article" date="2014" name="Int. J. Syst. Evol. Microbiol.">
        <title>Complete genome sequence of Corynebacterium casei LMG S-19264T (=DSM 44701T), isolated from a smear-ripened cheese.</title>
        <authorList>
            <consortium name="US DOE Joint Genome Institute (JGI-PGF)"/>
            <person name="Walter F."/>
            <person name="Albersmeier A."/>
            <person name="Kalinowski J."/>
            <person name="Ruckert C."/>
        </authorList>
    </citation>
    <scope>NUCLEOTIDE SEQUENCE</scope>
    <source>
        <strain evidence="1">CGMCC 1.12506</strain>
    </source>
</reference>
<sequence>MLLNSCYFPSYRAVAETGLYDISFTEGKWFLNYVTIDGKPFSDFSNYSEKELQNCLNDSLYLSYGKRKSIYNVPILTAKNSKESLSLLRATNTIDYVIQITGSIGDNDISGINIKPMKNAEKSTASITFKVYEVATEKIIYSHTTSGEIVVENNREDVLFGKSTQTILKKCLEKGMTQFKKSGGCR</sequence>
<comment type="caution">
    <text evidence="1">The sequence shown here is derived from an EMBL/GenBank/DDBJ whole genome shotgun (WGS) entry which is preliminary data.</text>
</comment>
<dbReference type="AlphaFoldDB" id="A0A916Y2L4"/>
<dbReference type="Proteomes" id="UP000625735">
    <property type="component" value="Unassembled WGS sequence"/>
</dbReference>
<dbReference type="EMBL" id="BMFG01000006">
    <property type="protein sequence ID" value="GGD27761.1"/>
    <property type="molecule type" value="Genomic_DNA"/>
</dbReference>
<keyword evidence="2" id="KW-1185">Reference proteome</keyword>
<protein>
    <submittedName>
        <fullName evidence="1">Uncharacterized protein</fullName>
    </submittedName>
</protein>
<organism evidence="1 2">
    <name type="scientific">Flavobacterium orientale</name>
    <dbReference type="NCBI Taxonomy" id="1756020"/>
    <lineage>
        <taxon>Bacteria</taxon>
        <taxon>Pseudomonadati</taxon>
        <taxon>Bacteroidota</taxon>
        <taxon>Flavobacteriia</taxon>
        <taxon>Flavobacteriales</taxon>
        <taxon>Flavobacteriaceae</taxon>
        <taxon>Flavobacterium</taxon>
    </lineage>
</organism>
<reference evidence="1" key="2">
    <citation type="submission" date="2020-09" db="EMBL/GenBank/DDBJ databases">
        <authorList>
            <person name="Sun Q."/>
            <person name="Zhou Y."/>
        </authorList>
    </citation>
    <scope>NUCLEOTIDE SEQUENCE</scope>
    <source>
        <strain evidence="1">CGMCC 1.12506</strain>
    </source>
</reference>
<gene>
    <name evidence="1" type="ORF">GCM10011343_17420</name>
</gene>
<accession>A0A916Y2L4</accession>